<dbReference type="Gene3D" id="3.30.70.2390">
    <property type="match status" value="1"/>
</dbReference>
<keyword evidence="1" id="KW-1133">Transmembrane helix</keyword>
<evidence type="ECO:0000313" key="4">
    <source>
        <dbReference type="Proteomes" id="UP001500635"/>
    </source>
</evidence>
<dbReference type="Proteomes" id="UP001500635">
    <property type="component" value="Unassembled WGS sequence"/>
</dbReference>
<comment type="caution">
    <text evidence="3">The sequence shown here is derived from an EMBL/GenBank/DDBJ whole genome shotgun (WGS) entry which is preliminary data.</text>
</comment>
<keyword evidence="4" id="KW-1185">Reference proteome</keyword>
<reference evidence="4" key="1">
    <citation type="journal article" date="2019" name="Int. J. Syst. Evol. Microbiol.">
        <title>The Global Catalogue of Microorganisms (GCM) 10K type strain sequencing project: providing services to taxonomists for standard genome sequencing and annotation.</title>
        <authorList>
            <consortium name="The Broad Institute Genomics Platform"/>
            <consortium name="The Broad Institute Genome Sequencing Center for Infectious Disease"/>
            <person name="Wu L."/>
            <person name="Ma J."/>
        </authorList>
    </citation>
    <scope>NUCLEOTIDE SEQUENCE [LARGE SCALE GENOMIC DNA]</scope>
    <source>
        <strain evidence="4">JCM 17688</strain>
    </source>
</reference>
<dbReference type="InterPro" id="IPR027381">
    <property type="entry name" value="LytR/CpsA/Psr_C"/>
</dbReference>
<name>A0ABP8JW76_9ACTN</name>
<keyword evidence="1" id="KW-0812">Transmembrane</keyword>
<protein>
    <recommendedName>
        <fullName evidence="2">LytR/CpsA/Psr regulator C-terminal domain-containing protein</fullName>
    </recommendedName>
</protein>
<feature type="domain" description="LytR/CpsA/Psr regulator C-terminal" evidence="2">
    <location>
        <begin position="84"/>
        <end position="167"/>
    </location>
</feature>
<dbReference type="EMBL" id="BAABFR010000053">
    <property type="protein sequence ID" value="GAA4397063.1"/>
    <property type="molecule type" value="Genomic_DNA"/>
</dbReference>
<proteinExistence type="predicted"/>
<gene>
    <name evidence="3" type="ORF">GCM10023147_32060</name>
</gene>
<evidence type="ECO:0000313" key="3">
    <source>
        <dbReference type="EMBL" id="GAA4397063.1"/>
    </source>
</evidence>
<evidence type="ECO:0000256" key="1">
    <source>
        <dbReference type="SAM" id="Phobius"/>
    </source>
</evidence>
<evidence type="ECO:0000259" key="2">
    <source>
        <dbReference type="Pfam" id="PF13399"/>
    </source>
</evidence>
<sequence length="168" mass="16533">MAGVSTTDHQRKVPIRAIIMILVALAIAFAGLGWHAVATRDSDPDSALHAQAAKLSATAPAAPSGASESAAPSSAPAAAPAACVYSEEGASAAARAAVAEIKKAGVTVRGEVATWKGKAPRATVVYYGAGQENAAGRVAAAIDHGSSAAPRPAGAEQCAEGLVVVVVK</sequence>
<accession>A0ABP8JW76</accession>
<dbReference type="Pfam" id="PF13399">
    <property type="entry name" value="LytR_C"/>
    <property type="match status" value="1"/>
</dbReference>
<organism evidence="3 4">
    <name type="scientific">Tsukamurella soli</name>
    <dbReference type="NCBI Taxonomy" id="644556"/>
    <lineage>
        <taxon>Bacteria</taxon>
        <taxon>Bacillati</taxon>
        <taxon>Actinomycetota</taxon>
        <taxon>Actinomycetes</taxon>
        <taxon>Mycobacteriales</taxon>
        <taxon>Tsukamurellaceae</taxon>
        <taxon>Tsukamurella</taxon>
    </lineage>
</organism>
<feature type="transmembrane region" description="Helical" evidence="1">
    <location>
        <begin position="17"/>
        <end position="37"/>
    </location>
</feature>
<keyword evidence="1" id="KW-0472">Membrane</keyword>